<dbReference type="KEGG" id="tfo:BFO_0169"/>
<dbReference type="InterPro" id="IPR004300">
    <property type="entry name" value="Glyco_hydro_57_N"/>
</dbReference>
<gene>
    <name evidence="5" type="ordered locus">BFO_0169</name>
</gene>
<dbReference type="InterPro" id="IPR011330">
    <property type="entry name" value="Glyco_hydro/deAcase_b/a-brl"/>
</dbReference>
<evidence type="ECO:0000256" key="1">
    <source>
        <dbReference type="ARBA" id="ARBA00006821"/>
    </source>
</evidence>
<evidence type="ECO:0000256" key="2">
    <source>
        <dbReference type="ARBA" id="ARBA00023277"/>
    </source>
</evidence>
<accession>G8UIB6</accession>
<dbReference type="SUPFAM" id="SSF88713">
    <property type="entry name" value="Glycoside hydrolase/deacetylase"/>
    <property type="match status" value="1"/>
</dbReference>
<reference evidence="6" key="1">
    <citation type="submission" date="2011-12" db="EMBL/GenBank/DDBJ databases">
        <title>Complete sequence of Tannerella forsythia ATCC 43037.</title>
        <authorList>
            <person name="Dewhirst F."/>
            <person name="Tanner A."/>
            <person name="Izard J."/>
            <person name="Brinkac L."/>
            <person name="Durkin A.S."/>
            <person name="Hostetler J."/>
            <person name="Shetty J."/>
            <person name="Torralba M."/>
            <person name="Gill S."/>
            <person name="Nelson K."/>
        </authorList>
    </citation>
    <scope>NUCLEOTIDE SEQUENCE [LARGE SCALE GENOMIC DNA]</scope>
    <source>
        <strain evidence="6">ATCC 43037 / JCM 10827 / CCUG 33226 / KCTC 5666 / FDC 338</strain>
    </source>
</reference>
<evidence type="ECO:0000256" key="3">
    <source>
        <dbReference type="SAM" id="Coils"/>
    </source>
</evidence>
<dbReference type="EMBL" id="CP003191">
    <property type="protein sequence ID" value="AEW20580.1"/>
    <property type="molecule type" value="Genomic_DNA"/>
</dbReference>
<name>G8UIB6_TANFA</name>
<dbReference type="InterPro" id="IPR052046">
    <property type="entry name" value="GH57_Enzymes"/>
</dbReference>
<comment type="similarity">
    <text evidence="1">Belongs to the glycosyl hydrolase 57 family.</text>
</comment>
<dbReference type="eggNOG" id="COG1449">
    <property type="taxonomic scope" value="Bacteria"/>
</dbReference>
<dbReference type="Proteomes" id="UP000005436">
    <property type="component" value="Chromosome"/>
</dbReference>
<dbReference type="PANTHER" id="PTHR36306">
    <property type="entry name" value="ALPHA-AMYLASE-RELATED-RELATED"/>
    <property type="match status" value="1"/>
</dbReference>
<dbReference type="HOGENOM" id="CLU_033691_0_0_10"/>
<dbReference type="Gene3D" id="3.20.110.20">
    <property type="match status" value="1"/>
</dbReference>
<dbReference type="PANTHER" id="PTHR36306:SF1">
    <property type="entry name" value="ALPHA-AMYLASE-RELATED"/>
    <property type="match status" value="1"/>
</dbReference>
<sequence>MEKIKTTEDMKTICFYFQIHQPFRLRRYRFFDIGNNHYYYDDFQNEEIFRRISEKCYLPANRTIMEMIRKSGGKFKVAFSISGTALEQMEIYAPEVIDSFRELAQLGCVEFLAETYAHSLSSLGDAEEFRAQVKMHKEKIQSLFGVRPKVFRNTELIYSDDISELVYNLGFEGMLTEGAKHVLGWKSPNYVYASAVRPQLKLLLKNDRFSEDLSLRFNDYTWKEYPLTADKYISAIASTAEPEKVINAFMNYEVLGSMHAADTGIFEFFKALPQYAERNNLSFSLPSEVFENMKPVDVVSVPYPMSWVDEEKDCSSWLGNVLQHEAFQKINEIGERVRLSGNRRIKQDWIYLQSSDHFYYMNTKHYNLFSPYDNPYDAFNNYMNVLSDFMLRVEAEFPSSIENEELNSLLTTIRNQANEINRLEKKLETIQKSSETKKKSAVTKKVAGK</sequence>
<dbReference type="AlphaFoldDB" id="G8UIB6"/>
<feature type="coiled-coil region" evidence="3">
    <location>
        <begin position="403"/>
        <end position="440"/>
    </location>
</feature>
<protein>
    <submittedName>
        <fullName evidence="5">Glycosyl hydrolase, family 57</fullName>
    </submittedName>
</protein>
<dbReference type="GO" id="GO:0016787">
    <property type="term" value="F:hydrolase activity"/>
    <property type="evidence" value="ECO:0007669"/>
    <property type="project" value="UniProtKB-KW"/>
</dbReference>
<keyword evidence="2" id="KW-0119">Carbohydrate metabolism</keyword>
<proteinExistence type="inferred from homology"/>
<keyword evidence="5" id="KW-0378">Hydrolase</keyword>
<evidence type="ECO:0000313" key="6">
    <source>
        <dbReference type="Proteomes" id="UP000005436"/>
    </source>
</evidence>
<evidence type="ECO:0000313" key="5">
    <source>
        <dbReference type="EMBL" id="AEW20580.1"/>
    </source>
</evidence>
<dbReference type="STRING" id="203275.BFO_0169"/>
<dbReference type="CDD" id="cd10795">
    <property type="entry name" value="GH57N_MJA1_like"/>
    <property type="match status" value="1"/>
</dbReference>
<dbReference type="PATRIC" id="fig|203275.8.peg.151"/>
<keyword evidence="3" id="KW-0175">Coiled coil</keyword>
<keyword evidence="6" id="KW-1185">Reference proteome</keyword>
<feature type="domain" description="Glycoside hydrolase family 57 N-terminal" evidence="4">
    <location>
        <begin position="15"/>
        <end position="302"/>
    </location>
</feature>
<dbReference type="Pfam" id="PF03065">
    <property type="entry name" value="Glyco_hydro_57"/>
    <property type="match status" value="1"/>
</dbReference>
<dbReference type="GO" id="GO:0005975">
    <property type="term" value="P:carbohydrate metabolic process"/>
    <property type="evidence" value="ECO:0007669"/>
    <property type="project" value="InterPro"/>
</dbReference>
<evidence type="ECO:0000259" key="4">
    <source>
        <dbReference type="Pfam" id="PF03065"/>
    </source>
</evidence>
<organism evidence="5 6">
    <name type="scientific">Tannerella forsythia (strain ATCC 43037 / JCM 10827 / CCUG 21028 A / KCTC 5666 / FDC 338)</name>
    <name type="common">Bacteroides forsythus</name>
    <dbReference type="NCBI Taxonomy" id="203275"/>
    <lineage>
        <taxon>Bacteria</taxon>
        <taxon>Pseudomonadati</taxon>
        <taxon>Bacteroidota</taxon>
        <taxon>Bacteroidia</taxon>
        <taxon>Bacteroidales</taxon>
        <taxon>Tannerellaceae</taxon>
        <taxon>Tannerella</taxon>
    </lineage>
</organism>